<keyword evidence="3" id="KW-1185">Reference proteome</keyword>
<accession>A0ABV9SC07</accession>
<dbReference type="Pfam" id="PF20698">
    <property type="entry name" value="PIN-TPR-GreABC"/>
    <property type="match status" value="1"/>
</dbReference>
<dbReference type="RefSeq" id="WP_378062265.1">
    <property type="nucleotide sequence ID" value="NZ_JBHSIS010000027.1"/>
</dbReference>
<evidence type="ECO:0000259" key="1">
    <source>
        <dbReference type="Pfam" id="PF20698"/>
    </source>
</evidence>
<dbReference type="Proteomes" id="UP001595859">
    <property type="component" value="Unassembled WGS sequence"/>
</dbReference>
<dbReference type="EMBL" id="JBHSIS010000027">
    <property type="protein sequence ID" value="MFC4859297.1"/>
    <property type="molecule type" value="Genomic_DNA"/>
</dbReference>
<gene>
    <name evidence="2" type="ORF">ACFPCV_37870</name>
</gene>
<dbReference type="Gene3D" id="1.25.40.10">
    <property type="entry name" value="Tetratricopeptide repeat domain"/>
    <property type="match status" value="1"/>
</dbReference>
<organism evidence="2 3">
    <name type="scientific">Actinophytocola glycyrrhizae</name>
    <dbReference type="NCBI Taxonomy" id="2044873"/>
    <lineage>
        <taxon>Bacteria</taxon>
        <taxon>Bacillati</taxon>
        <taxon>Actinomycetota</taxon>
        <taxon>Actinomycetes</taxon>
        <taxon>Pseudonocardiales</taxon>
        <taxon>Pseudonocardiaceae</taxon>
    </lineage>
</organism>
<evidence type="ECO:0000313" key="2">
    <source>
        <dbReference type="EMBL" id="MFC4859297.1"/>
    </source>
</evidence>
<protein>
    <recommendedName>
        <fullName evidence="1">PIN domain-containing protein</fullName>
    </recommendedName>
</protein>
<dbReference type="InterPro" id="IPR011990">
    <property type="entry name" value="TPR-like_helical_dom_sf"/>
</dbReference>
<comment type="caution">
    <text evidence="2">The sequence shown here is derived from an EMBL/GenBank/DDBJ whole genome shotgun (WGS) entry which is preliminary data.</text>
</comment>
<dbReference type="InterPro" id="IPR048987">
    <property type="entry name" value="PIN-TPR-GreABC"/>
</dbReference>
<feature type="domain" description="PIN" evidence="1">
    <location>
        <begin position="864"/>
        <end position="1004"/>
    </location>
</feature>
<proteinExistence type="predicted"/>
<evidence type="ECO:0000313" key="3">
    <source>
        <dbReference type="Proteomes" id="UP001595859"/>
    </source>
</evidence>
<reference evidence="3" key="1">
    <citation type="journal article" date="2019" name="Int. J. Syst. Evol. Microbiol.">
        <title>The Global Catalogue of Microorganisms (GCM) 10K type strain sequencing project: providing services to taxonomists for standard genome sequencing and annotation.</title>
        <authorList>
            <consortium name="The Broad Institute Genomics Platform"/>
            <consortium name="The Broad Institute Genome Sequencing Center for Infectious Disease"/>
            <person name="Wu L."/>
            <person name="Ma J."/>
        </authorList>
    </citation>
    <scope>NUCLEOTIDE SEQUENCE [LARGE SCALE GENOMIC DNA]</scope>
    <source>
        <strain evidence="3">ZS-22-S1</strain>
    </source>
</reference>
<sequence length="1213" mass="132222">MAIDALVAWLAGSVVAPDAFARTVNGIRGAGAEYRRLTKNVRETTGKLPRYAYRRWFFRDSTWGGLVTSPEESYDELVECLKVELGRPFHLLSRRPSLAERHRHAEQIVDATIRALIPSLEPSRAVAVAEHRVRTDVAGVADEIKEVKNVLSTGRDLPRLLEQVPPPAREPIKRLSEHDAGLAAKLLQIVTGNEHPSTAVTALAADPPDWLERAPMDAWLTLAEIANAHGVWNVASMLWEKMADFGVERARHFARAALAAVSCDDDARARRLVEKAQRVGGDAETVGIVAAALDNDAERIVSSSRDADQVDIAVLVLAAEALVSTRGLSSAIAAYRRAIERYPQFAGLRLRLALHLQQASHLPASGSMPATLREARSAALAARDLWRRWRGLSGDAVAVACGIAATRDHWDEVLTLGRPVPDGEATPEEAATPGVQRAVIEAALASGQPEIAAETLDRVSDPCVQRTLRAQHLLAVGGSTVDAAQLLHEAWSLASNDADRLVVWSALAALGEQLPDRERLETRNDVEAALVLAQADHAAGDTNAAVARLRAWRNKSWHVIGPLVGLYLSSDSIDAAVDTLIGAAARFDDPTFLAQAAHVSANRGRLGQAEELAVRALTAISDEPRTRLMLHDVLIAASQSRGAWREMEARVRASIDEHGETVHLRWLLVGSLFNQRRFDEAWASLQTHPALEADTEPRARVWIHLHTRFRSDPALADELLSVIDQFGDSPDFTAAAIGYFYTSRIHKTASEDSQARWRTRIARFIEEHPAHPGFFSISIPDDPEGMIAALRPYLEPGSQQFEELQRQVANAEIPYGMLSVLSGKPYATALMHRAAGCLPIHPADDQLAAREASDARGAMHGSIVIDTSALTVLYYVASLWPKILGSFQRIVIPAPAHADIVQAAEGFRLPSDGNLGWDTQAGLPSIAEANVEHQEALRNHSEWMAAAGSDLDVVDWPRLSHLPRLEDLAEDDRFLPWLTALDYAVTHGHPLFTDDLVLRALARAEGIATFGTVGILRALAESGAIEATDLDAKLDTLRHEYCVDLPLDADALVRVAQLDQWEPRAAAFAFSRPTAWRPGEHTFRVWRHLGNHVAANGPEHLSAWLYAGITGAAHGKQPQQVTTIAATMLFSTTLSSDAPAARFPELLKAARNAAKELAGNDLLPRTITLMLEAFTPQGGPEFSARAALWLTAELDEQDRSIVREAVFLRPTST</sequence>
<name>A0ABV9SC07_9PSEU</name>